<sequence>MEYEWTSVDEGGEGIFFFHFGASLQTGLGTRCLGARRGRSGRVGRASGCGARGIRV</sequence>
<keyword evidence="2" id="KW-1185">Reference proteome</keyword>
<dbReference type="EMBL" id="CM017691">
    <property type="protein sequence ID" value="TYH21251.1"/>
    <property type="molecule type" value="Genomic_DNA"/>
</dbReference>
<dbReference type="Proteomes" id="UP000323506">
    <property type="component" value="Chromosome A04"/>
</dbReference>
<evidence type="ECO:0000313" key="2">
    <source>
        <dbReference type="Proteomes" id="UP000323506"/>
    </source>
</evidence>
<name>A0A5D2GTE3_GOSDA</name>
<gene>
    <name evidence="1" type="ORF">ES288_A04G028500v1</name>
</gene>
<evidence type="ECO:0000313" key="1">
    <source>
        <dbReference type="EMBL" id="TYH21251.1"/>
    </source>
</evidence>
<protein>
    <submittedName>
        <fullName evidence="1">Uncharacterized protein</fullName>
    </submittedName>
</protein>
<reference evidence="1 2" key="1">
    <citation type="submission" date="2019-06" db="EMBL/GenBank/DDBJ databases">
        <title>WGS assembly of Gossypium darwinii.</title>
        <authorList>
            <person name="Chen Z.J."/>
            <person name="Sreedasyam A."/>
            <person name="Ando A."/>
            <person name="Song Q."/>
            <person name="De L."/>
            <person name="Hulse-Kemp A."/>
            <person name="Ding M."/>
            <person name="Ye W."/>
            <person name="Kirkbride R."/>
            <person name="Jenkins J."/>
            <person name="Plott C."/>
            <person name="Lovell J."/>
            <person name="Lin Y.-M."/>
            <person name="Vaughn R."/>
            <person name="Liu B."/>
            <person name="Li W."/>
            <person name="Simpson S."/>
            <person name="Scheffler B."/>
            <person name="Saski C."/>
            <person name="Grover C."/>
            <person name="Hu G."/>
            <person name="Conover J."/>
            <person name="Carlson J."/>
            <person name="Shu S."/>
            <person name="Boston L."/>
            <person name="Williams M."/>
            <person name="Peterson D."/>
            <person name="Mcgee K."/>
            <person name="Jones D."/>
            <person name="Wendel J."/>
            <person name="Stelly D."/>
            <person name="Grimwood J."/>
            <person name="Schmutz J."/>
        </authorList>
    </citation>
    <scope>NUCLEOTIDE SEQUENCE [LARGE SCALE GENOMIC DNA]</scope>
    <source>
        <strain evidence="1">1808015.09</strain>
    </source>
</reference>
<dbReference type="AlphaFoldDB" id="A0A5D2GTE3"/>
<accession>A0A5D2GTE3</accession>
<proteinExistence type="predicted"/>
<organism evidence="1 2">
    <name type="scientific">Gossypium darwinii</name>
    <name type="common">Darwin's cotton</name>
    <name type="synonym">Gossypium barbadense var. darwinii</name>
    <dbReference type="NCBI Taxonomy" id="34276"/>
    <lineage>
        <taxon>Eukaryota</taxon>
        <taxon>Viridiplantae</taxon>
        <taxon>Streptophyta</taxon>
        <taxon>Embryophyta</taxon>
        <taxon>Tracheophyta</taxon>
        <taxon>Spermatophyta</taxon>
        <taxon>Magnoliopsida</taxon>
        <taxon>eudicotyledons</taxon>
        <taxon>Gunneridae</taxon>
        <taxon>Pentapetalae</taxon>
        <taxon>rosids</taxon>
        <taxon>malvids</taxon>
        <taxon>Malvales</taxon>
        <taxon>Malvaceae</taxon>
        <taxon>Malvoideae</taxon>
        <taxon>Gossypium</taxon>
    </lineage>
</organism>